<comment type="caution">
    <text evidence="2">The sequence shown here is derived from an EMBL/GenBank/DDBJ whole genome shotgun (WGS) entry which is preliminary data.</text>
</comment>
<sequence>MEIVVGWFLDLNSRGQLVSSVRKRTSPKQVCQDSADLHSNTLDNSGETTLKIQNILLRTITMKTAVVCWCLFSITFALPIPEHNTPHANALRESNVKQNSHSSSVSYNAKSQKDSLLDENYDTEKQKDPTASSIQLFNRDTKHEHEAWDSELGSKNAALDSDLGLGPEELPASQYDAVKTRDFLLDMSDADTQAHEHSHSSEVNHAAEADEHSHSSEENHDAEAEEDSLVLNARNGIAGWQRDDLYEENYAANNPEMQWRRILEDARHYQHSLEFLEKLHGTCIHDCNIPTYSIY</sequence>
<feature type="compositionally biased region" description="Basic and acidic residues" evidence="1">
    <location>
        <begin position="111"/>
        <end position="128"/>
    </location>
</feature>
<evidence type="ECO:0000313" key="2">
    <source>
        <dbReference type="EMBL" id="KAJ7327151.1"/>
    </source>
</evidence>
<name>A0A9Q0XT53_9SAUR</name>
<feature type="region of interest" description="Disordered" evidence="1">
    <location>
        <begin position="191"/>
        <end position="228"/>
    </location>
</feature>
<dbReference type="Proteomes" id="UP001142489">
    <property type="component" value="Unassembled WGS sequence"/>
</dbReference>
<dbReference type="EMBL" id="JAPFRF010000007">
    <property type="protein sequence ID" value="KAJ7327151.1"/>
    <property type="molecule type" value="Genomic_DNA"/>
</dbReference>
<reference evidence="2" key="1">
    <citation type="journal article" date="2023" name="DNA Res.">
        <title>Chromosome-level genome assembly of Phrynocephalus forsythii using third-generation DNA sequencing and Hi-C analysis.</title>
        <authorList>
            <person name="Qi Y."/>
            <person name="Zhao W."/>
            <person name="Zhao Y."/>
            <person name="Niu C."/>
            <person name="Cao S."/>
            <person name="Zhang Y."/>
        </authorList>
    </citation>
    <scope>NUCLEOTIDE SEQUENCE</scope>
    <source>
        <tissue evidence="2">Muscle</tissue>
    </source>
</reference>
<proteinExistence type="predicted"/>
<dbReference type="AlphaFoldDB" id="A0A9Q0XT53"/>
<evidence type="ECO:0000256" key="1">
    <source>
        <dbReference type="SAM" id="MobiDB-lite"/>
    </source>
</evidence>
<feature type="compositionally biased region" description="Polar residues" evidence="1">
    <location>
        <begin position="96"/>
        <end position="110"/>
    </location>
</feature>
<evidence type="ECO:0000313" key="3">
    <source>
        <dbReference type="Proteomes" id="UP001142489"/>
    </source>
</evidence>
<feature type="region of interest" description="Disordered" evidence="1">
    <location>
        <begin position="93"/>
        <end position="136"/>
    </location>
</feature>
<gene>
    <name evidence="2" type="ORF">JRQ81_016910</name>
</gene>
<keyword evidence="3" id="KW-1185">Reference proteome</keyword>
<protein>
    <submittedName>
        <fullName evidence="2">Uncharacterized protein</fullName>
    </submittedName>
</protein>
<feature type="compositionally biased region" description="Basic and acidic residues" evidence="1">
    <location>
        <begin position="192"/>
        <end position="222"/>
    </location>
</feature>
<organism evidence="2 3">
    <name type="scientific">Phrynocephalus forsythii</name>
    <dbReference type="NCBI Taxonomy" id="171643"/>
    <lineage>
        <taxon>Eukaryota</taxon>
        <taxon>Metazoa</taxon>
        <taxon>Chordata</taxon>
        <taxon>Craniata</taxon>
        <taxon>Vertebrata</taxon>
        <taxon>Euteleostomi</taxon>
        <taxon>Lepidosauria</taxon>
        <taxon>Squamata</taxon>
        <taxon>Bifurcata</taxon>
        <taxon>Unidentata</taxon>
        <taxon>Episquamata</taxon>
        <taxon>Toxicofera</taxon>
        <taxon>Iguania</taxon>
        <taxon>Acrodonta</taxon>
        <taxon>Agamidae</taxon>
        <taxon>Agaminae</taxon>
        <taxon>Phrynocephalus</taxon>
    </lineage>
</organism>
<accession>A0A9Q0XT53</accession>